<dbReference type="Proteomes" id="UP000013024">
    <property type="component" value="Unassembled WGS sequence"/>
</dbReference>
<keyword evidence="3" id="KW-1185">Reference proteome</keyword>
<feature type="transmembrane region" description="Helical" evidence="1">
    <location>
        <begin position="67"/>
        <end position="88"/>
    </location>
</feature>
<organism evidence="2 3">
    <name type="scientific">Acinetobacter calcoaceticus DSM 30006 = CIP 81.8</name>
    <dbReference type="NCBI Taxonomy" id="981331"/>
    <lineage>
        <taxon>Bacteria</taxon>
        <taxon>Pseudomonadati</taxon>
        <taxon>Pseudomonadota</taxon>
        <taxon>Gammaproteobacteria</taxon>
        <taxon>Moraxellales</taxon>
        <taxon>Moraxellaceae</taxon>
        <taxon>Acinetobacter</taxon>
        <taxon>Acinetobacter calcoaceticus/baumannii complex</taxon>
    </lineage>
</organism>
<evidence type="ECO:0000256" key="1">
    <source>
        <dbReference type="SAM" id="Phobius"/>
    </source>
</evidence>
<dbReference type="PROSITE" id="PS51257">
    <property type="entry name" value="PROKAR_LIPOPROTEIN"/>
    <property type="match status" value="1"/>
</dbReference>
<sequence>MEQFLKRISFFLIYLPALVYACQFARYAGYCEPLNIEIFSLSLDYPEVMLFGYLNTALLLLETLSKLIIVGGELIIFLFLVLIFIWYIKYKKEKIHFKDFLGKAEVFTKSKISKIKNEIKGFLNSFWGLCIFYILMLIFTLGLILYHYSQGVKAVEKEVLDILTSTQPIENLGYITRNGKKTLMHPILCGNNKCYGISPYKQVAIVYLPEEYTKPIDISKIKKVP</sequence>
<keyword evidence="1" id="KW-0472">Membrane</keyword>
<dbReference type="RefSeq" id="WP_005046885.1">
    <property type="nucleotide sequence ID" value="NZ_KB849780.1"/>
</dbReference>
<name>A0ABP2UEK8_ACICA</name>
<feature type="transmembrane region" description="Helical" evidence="1">
    <location>
        <begin position="126"/>
        <end position="148"/>
    </location>
</feature>
<gene>
    <name evidence="2" type="ORF">F936_01883</name>
</gene>
<protein>
    <submittedName>
        <fullName evidence="2">Uncharacterized protein</fullName>
    </submittedName>
</protein>
<accession>A0ABP2UEK8</accession>
<keyword evidence="1" id="KW-0812">Transmembrane</keyword>
<reference evidence="2 3" key="1">
    <citation type="submission" date="2013-02" db="EMBL/GenBank/DDBJ databases">
        <title>The Genome Sequence of Acinetobacter calcoaceticus CIP 81.8.</title>
        <authorList>
            <consortium name="The Broad Institute Genome Sequencing Platform"/>
            <consortium name="The Broad Institute Genome Sequencing Center for Infectious Disease"/>
            <person name="Cerqueira G."/>
            <person name="Feldgarden M."/>
            <person name="Courvalin P."/>
            <person name="Perichon B."/>
            <person name="Grillot-Courvalin C."/>
            <person name="Clermont D."/>
            <person name="Rocha E."/>
            <person name="Yoon E.-J."/>
            <person name="Nemec A."/>
            <person name="Walker B."/>
            <person name="Young S.K."/>
            <person name="Zeng Q."/>
            <person name="Gargeya S."/>
            <person name="Fitzgerald M."/>
            <person name="Haas B."/>
            <person name="Abouelleil A."/>
            <person name="Alvarado L."/>
            <person name="Arachchi H.M."/>
            <person name="Berlin A.M."/>
            <person name="Chapman S.B."/>
            <person name="Dewar J."/>
            <person name="Goldberg J."/>
            <person name="Griggs A."/>
            <person name="Gujja S."/>
            <person name="Hansen M."/>
            <person name="Howarth C."/>
            <person name="Imamovic A."/>
            <person name="Larimer J."/>
            <person name="McCowan C."/>
            <person name="Murphy C."/>
            <person name="Neiman D."/>
            <person name="Pearson M."/>
            <person name="Priest M."/>
            <person name="Roberts A."/>
            <person name="Saif S."/>
            <person name="Shea T."/>
            <person name="Sisk P."/>
            <person name="Sykes S."/>
            <person name="Wortman J."/>
            <person name="Nusbaum C."/>
            <person name="Birren B."/>
        </authorList>
    </citation>
    <scope>NUCLEOTIDE SEQUENCE [LARGE SCALE GENOMIC DNA]</scope>
    <source>
        <strain evidence="2 3">CIP 81.8</strain>
    </source>
</reference>
<comment type="caution">
    <text evidence="2">The sequence shown here is derived from an EMBL/GenBank/DDBJ whole genome shotgun (WGS) entry which is preliminary data.</text>
</comment>
<proteinExistence type="predicted"/>
<dbReference type="EMBL" id="APQI01000004">
    <property type="protein sequence ID" value="ENV98800.1"/>
    <property type="molecule type" value="Genomic_DNA"/>
</dbReference>
<dbReference type="GeneID" id="92919735"/>
<evidence type="ECO:0000313" key="3">
    <source>
        <dbReference type="Proteomes" id="UP000013024"/>
    </source>
</evidence>
<keyword evidence="1" id="KW-1133">Transmembrane helix</keyword>
<evidence type="ECO:0000313" key="2">
    <source>
        <dbReference type="EMBL" id="ENV98800.1"/>
    </source>
</evidence>